<keyword evidence="2" id="KW-0732">Signal</keyword>
<accession>A0ABT4V155</accession>
<dbReference type="PROSITE" id="PS51257">
    <property type="entry name" value="PROKAR_LIPOPROTEIN"/>
    <property type="match status" value="1"/>
</dbReference>
<proteinExistence type="predicted"/>
<dbReference type="CDD" id="cd05829">
    <property type="entry name" value="Sortase_F"/>
    <property type="match status" value="1"/>
</dbReference>
<evidence type="ECO:0000256" key="1">
    <source>
        <dbReference type="ARBA" id="ARBA00022801"/>
    </source>
</evidence>
<reference evidence="3 4" key="1">
    <citation type="submission" date="2022-11" db="EMBL/GenBank/DDBJ databases">
        <title>Draft genome sequence of Saccharopolyspora sp. WRP15-2 isolated from rhizosphere soils of wild rice in Thailand.</title>
        <authorList>
            <person name="Duangmal K."/>
            <person name="Kammanee S."/>
            <person name="Muangham S."/>
        </authorList>
    </citation>
    <scope>NUCLEOTIDE SEQUENCE [LARGE SCALE GENOMIC DNA]</scope>
    <source>
        <strain evidence="3 4">WRP15-2</strain>
    </source>
</reference>
<organism evidence="3 4">
    <name type="scientific">Saccharopolyspora oryzae</name>
    <dbReference type="NCBI Taxonomy" id="2997343"/>
    <lineage>
        <taxon>Bacteria</taxon>
        <taxon>Bacillati</taxon>
        <taxon>Actinomycetota</taxon>
        <taxon>Actinomycetes</taxon>
        <taxon>Pseudonocardiales</taxon>
        <taxon>Pseudonocardiaceae</taxon>
        <taxon>Saccharopolyspora</taxon>
    </lineage>
</organism>
<evidence type="ECO:0000313" key="3">
    <source>
        <dbReference type="EMBL" id="MDA3627694.1"/>
    </source>
</evidence>
<dbReference type="InterPro" id="IPR005754">
    <property type="entry name" value="Sortase"/>
</dbReference>
<evidence type="ECO:0000313" key="4">
    <source>
        <dbReference type="Proteomes" id="UP001210380"/>
    </source>
</evidence>
<dbReference type="Pfam" id="PF04203">
    <property type="entry name" value="Sortase"/>
    <property type="match status" value="1"/>
</dbReference>
<name>A0ABT4V155_9PSEU</name>
<dbReference type="Proteomes" id="UP001210380">
    <property type="component" value="Unassembled WGS sequence"/>
</dbReference>
<gene>
    <name evidence="3" type="ORF">OU415_19805</name>
</gene>
<keyword evidence="4" id="KW-1185">Reference proteome</keyword>
<dbReference type="InterPro" id="IPR023365">
    <property type="entry name" value="Sortase_dom-sf"/>
</dbReference>
<comment type="caution">
    <text evidence="3">The sequence shown here is derived from an EMBL/GenBank/DDBJ whole genome shotgun (WGS) entry which is preliminary data.</text>
</comment>
<dbReference type="EMBL" id="JAQGLA010000032">
    <property type="protein sequence ID" value="MDA3627694.1"/>
    <property type="molecule type" value="Genomic_DNA"/>
</dbReference>
<protein>
    <submittedName>
        <fullName evidence="3">Class F sortase</fullName>
    </submittedName>
</protein>
<evidence type="ECO:0000256" key="2">
    <source>
        <dbReference type="SAM" id="SignalP"/>
    </source>
</evidence>
<dbReference type="Gene3D" id="2.40.260.10">
    <property type="entry name" value="Sortase"/>
    <property type="match status" value="1"/>
</dbReference>
<dbReference type="NCBIfam" id="NF033748">
    <property type="entry name" value="class_F_sortase"/>
    <property type="match status" value="1"/>
</dbReference>
<dbReference type="RefSeq" id="WP_270950370.1">
    <property type="nucleotide sequence ID" value="NZ_JAQGLA010000032.1"/>
</dbReference>
<dbReference type="InterPro" id="IPR042001">
    <property type="entry name" value="Sortase_F"/>
</dbReference>
<feature type="chain" id="PRO_5045606411" evidence="2">
    <location>
        <begin position="39"/>
        <end position="214"/>
    </location>
</feature>
<dbReference type="SUPFAM" id="SSF63817">
    <property type="entry name" value="Sortase"/>
    <property type="match status" value="1"/>
</dbReference>
<feature type="signal peptide" evidence="2">
    <location>
        <begin position="1"/>
        <end position="38"/>
    </location>
</feature>
<keyword evidence="1" id="KW-0378">Hydrolase</keyword>
<sequence length="214" mass="22726">MTVPHRARVGIRGGRAVAAAPVCIVAALSFALSGCSAADQPLDLRTAAPAQQVQAASALSPAPPTWIEIPRIGARSSLLPMGLNPDRTVETPSVHEPMQAGWYRYSPTPGEVGPAVVLGHVNGDGQDGIFARLDELRPGDEVRIGREDGQVARFVVHRMAQEPKSGFPRDEVYGDTTDPQLRLITCGGSFDRSARSYRDNIIAFATFVGTVQGG</sequence>